<protein>
    <recommendedName>
        <fullName evidence="1">Tc1-like transposase DDE domain-containing protein</fullName>
    </recommendedName>
</protein>
<dbReference type="GO" id="GO:0003676">
    <property type="term" value="F:nucleic acid binding"/>
    <property type="evidence" value="ECO:0007669"/>
    <property type="project" value="InterPro"/>
</dbReference>
<evidence type="ECO:0000313" key="3">
    <source>
        <dbReference type="Proteomes" id="UP001328107"/>
    </source>
</evidence>
<dbReference type="AlphaFoldDB" id="A0AAN5IGM3"/>
<name>A0AAN5IGM3_9BILA</name>
<proteinExistence type="predicted"/>
<dbReference type="Pfam" id="PF13358">
    <property type="entry name" value="DDE_3"/>
    <property type="match status" value="1"/>
</dbReference>
<evidence type="ECO:0000313" key="2">
    <source>
        <dbReference type="EMBL" id="GMR63286.1"/>
    </source>
</evidence>
<dbReference type="Proteomes" id="UP001328107">
    <property type="component" value="Unassembled WGS sequence"/>
</dbReference>
<dbReference type="InterPro" id="IPR036397">
    <property type="entry name" value="RNaseH_sf"/>
</dbReference>
<sequence length="130" mass="15168">EAIHPAPKHVPKILIWGGISVLGPTPIKILRDLRLSSIRADINLSFMNHIYSQTHQVEAWPPESADLNPIETVWALLKRWLTNHWKPTSLDHLEEGVHHWWNTHLTQEVCIRLIERMQTKMREILANKGR</sequence>
<feature type="non-terminal residue" evidence="2">
    <location>
        <position position="1"/>
    </location>
</feature>
<accession>A0AAN5IGM3</accession>
<reference evidence="3" key="1">
    <citation type="submission" date="2022-10" db="EMBL/GenBank/DDBJ databases">
        <title>Genome assembly of Pristionchus species.</title>
        <authorList>
            <person name="Yoshida K."/>
            <person name="Sommer R.J."/>
        </authorList>
    </citation>
    <scope>NUCLEOTIDE SEQUENCE [LARGE SCALE GENOMIC DNA]</scope>
    <source>
        <strain evidence="3">RS5460</strain>
    </source>
</reference>
<dbReference type="InterPro" id="IPR052338">
    <property type="entry name" value="Transposase_5"/>
</dbReference>
<dbReference type="InterPro" id="IPR038717">
    <property type="entry name" value="Tc1-like_DDE_dom"/>
</dbReference>
<evidence type="ECO:0000259" key="1">
    <source>
        <dbReference type="Pfam" id="PF13358"/>
    </source>
</evidence>
<dbReference type="Gene3D" id="3.30.420.10">
    <property type="entry name" value="Ribonuclease H-like superfamily/Ribonuclease H"/>
    <property type="match status" value="1"/>
</dbReference>
<dbReference type="PANTHER" id="PTHR23022:SF135">
    <property type="entry name" value="SI:DKEY-77F5.3"/>
    <property type="match status" value="1"/>
</dbReference>
<feature type="domain" description="Tc1-like transposase DDE" evidence="1">
    <location>
        <begin position="48"/>
        <end position="93"/>
    </location>
</feature>
<gene>
    <name evidence="2" type="ORF">PMAYCL1PPCAC_33481</name>
</gene>
<dbReference type="EMBL" id="BTRK01000045">
    <property type="protein sequence ID" value="GMR63286.1"/>
    <property type="molecule type" value="Genomic_DNA"/>
</dbReference>
<dbReference type="PANTHER" id="PTHR23022">
    <property type="entry name" value="TRANSPOSABLE ELEMENT-RELATED"/>
    <property type="match status" value="1"/>
</dbReference>
<organism evidence="2 3">
    <name type="scientific">Pristionchus mayeri</name>
    <dbReference type="NCBI Taxonomy" id="1317129"/>
    <lineage>
        <taxon>Eukaryota</taxon>
        <taxon>Metazoa</taxon>
        <taxon>Ecdysozoa</taxon>
        <taxon>Nematoda</taxon>
        <taxon>Chromadorea</taxon>
        <taxon>Rhabditida</taxon>
        <taxon>Rhabditina</taxon>
        <taxon>Diplogasteromorpha</taxon>
        <taxon>Diplogasteroidea</taxon>
        <taxon>Neodiplogasteridae</taxon>
        <taxon>Pristionchus</taxon>
    </lineage>
</organism>
<keyword evidence="3" id="KW-1185">Reference proteome</keyword>
<feature type="non-terminal residue" evidence="2">
    <location>
        <position position="130"/>
    </location>
</feature>
<comment type="caution">
    <text evidence="2">The sequence shown here is derived from an EMBL/GenBank/DDBJ whole genome shotgun (WGS) entry which is preliminary data.</text>
</comment>